<reference evidence="1" key="1">
    <citation type="submission" date="2022-06" db="EMBL/GenBank/DDBJ databases">
        <authorList>
            <consortium name="SYNGENTA / RWTH Aachen University"/>
        </authorList>
    </citation>
    <scope>NUCLEOTIDE SEQUENCE</scope>
</reference>
<dbReference type="EMBL" id="CALTRL010005809">
    <property type="protein sequence ID" value="CAH7686697.1"/>
    <property type="molecule type" value="Genomic_DNA"/>
</dbReference>
<name>A0AAV0BJG0_PHAPC</name>
<accession>A0AAV0BJG0</accession>
<dbReference type="Proteomes" id="UP001153365">
    <property type="component" value="Unassembled WGS sequence"/>
</dbReference>
<proteinExistence type="predicted"/>
<protein>
    <submittedName>
        <fullName evidence="1">Uncharacterized protein</fullName>
    </submittedName>
</protein>
<organism evidence="1 2">
    <name type="scientific">Phakopsora pachyrhizi</name>
    <name type="common">Asian soybean rust disease fungus</name>
    <dbReference type="NCBI Taxonomy" id="170000"/>
    <lineage>
        <taxon>Eukaryota</taxon>
        <taxon>Fungi</taxon>
        <taxon>Dikarya</taxon>
        <taxon>Basidiomycota</taxon>
        <taxon>Pucciniomycotina</taxon>
        <taxon>Pucciniomycetes</taxon>
        <taxon>Pucciniales</taxon>
        <taxon>Phakopsoraceae</taxon>
        <taxon>Phakopsora</taxon>
    </lineage>
</organism>
<evidence type="ECO:0000313" key="2">
    <source>
        <dbReference type="Proteomes" id="UP001153365"/>
    </source>
</evidence>
<gene>
    <name evidence="1" type="ORF">PPACK8108_LOCUS21383</name>
</gene>
<dbReference type="AlphaFoldDB" id="A0AAV0BJG0"/>
<sequence>MDKMEQWPESKPLKDFSCTVVKGLEERLGGMATVVGTLPIAYILTPEDDQIEEHISQNLRSAKMMMYSRYLVTAANLADTRTSASQQLTDLWMRSLSHYITMKLPKSALKWTVVLYLSTTFIVESAGGTENIGTFQNGEAAEVAGLWLCCSFEGEEKFLVKLDAVSVATHSNRQISRLIGFTALENISALIIFTLTFTFTYKGTILTGLNKGIGALAERDQPVLTASSVRKIWIQGQWIDPDWLSLPSYL</sequence>
<keyword evidence="2" id="KW-1185">Reference proteome</keyword>
<comment type="caution">
    <text evidence="1">The sequence shown here is derived from an EMBL/GenBank/DDBJ whole genome shotgun (WGS) entry which is preliminary data.</text>
</comment>
<evidence type="ECO:0000313" key="1">
    <source>
        <dbReference type="EMBL" id="CAH7686697.1"/>
    </source>
</evidence>